<feature type="transmembrane region" description="Helical" evidence="2">
    <location>
        <begin position="174"/>
        <end position="199"/>
    </location>
</feature>
<feature type="transmembrane region" description="Helical" evidence="2">
    <location>
        <begin position="99"/>
        <end position="122"/>
    </location>
</feature>
<feature type="transmembrane region" description="Helical" evidence="2">
    <location>
        <begin position="134"/>
        <end position="153"/>
    </location>
</feature>
<reference evidence="3 4" key="1">
    <citation type="submission" date="2020-12" db="EMBL/GenBank/DDBJ databases">
        <title>Metabolic potential, ecology and presence of endohyphal bacteria is reflected in genomic diversity of Mucoromycotina.</title>
        <authorList>
            <person name="Muszewska A."/>
            <person name="Okrasinska A."/>
            <person name="Steczkiewicz K."/>
            <person name="Drgas O."/>
            <person name="Orlowska M."/>
            <person name="Perlinska-Lenart U."/>
            <person name="Aleksandrzak-Piekarczyk T."/>
            <person name="Szatraj K."/>
            <person name="Zielenkiewicz U."/>
            <person name="Pilsyk S."/>
            <person name="Malc E."/>
            <person name="Mieczkowski P."/>
            <person name="Kruszewska J.S."/>
            <person name="Biernat P."/>
            <person name="Pawlowska J."/>
        </authorList>
    </citation>
    <scope>NUCLEOTIDE SEQUENCE [LARGE SCALE GENOMIC DNA]</scope>
    <source>
        <strain evidence="3 4">CBS 142.35</strain>
    </source>
</reference>
<evidence type="ECO:0000256" key="1">
    <source>
        <dbReference type="SAM" id="MobiDB-lite"/>
    </source>
</evidence>
<feature type="transmembrane region" description="Helical" evidence="2">
    <location>
        <begin position="303"/>
        <end position="326"/>
    </location>
</feature>
<dbReference type="OrthoDB" id="2131431at2759"/>
<feature type="transmembrane region" description="Helical" evidence="2">
    <location>
        <begin position="219"/>
        <end position="239"/>
    </location>
</feature>
<dbReference type="Proteomes" id="UP000646827">
    <property type="component" value="Unassembled WGS sequence"/>
</dbReference>
<organism evidence="3 4">
    <name type="scientific">Circinella minor</name>
    <dbReference type="NCBI Taxonomy" id="1195481"/>
    <lineage>
        <taxon>Eukaryota</taxon>
        <taxon>Fungi</taxon>
        <taxon>Fungi incertae sedis</taxon>
        <taxon>Mucoromycota</taxon>
        <taxon>Mucoromycotina</taxon>
        <taxon>Mucoromycetes</taxon>
        <taxon>Mucorales</taxon>
        <taxon>Lichtheimiaceae</taxon>
        <taxon>Circinella</taxon>
    </lineage>
</organism>
<feature type="region of interest" description="Disordered" evidence="1">
    <location>
        <begin position="454"/>
        <end position="486"/>
    </location>
</feature>
<evidence type="ECO:0000313" key="4">
    <source>
        <dbReference type="Proteomes" id="UP000646827"/>
    </source>
</evidence>
<keyword evidence="4" id="KW-1185">Reference proteome</keyword>
<evidence type="ECO:0008006" key="5">
    <source>
        <dbReference type="Google" id="ProtNLM"/>
    </source>
</evidence>
<accession>A0A8H7VMF3</accession>
<dbReference type="AlphaFoldDB" id="A0A8H7VMF3"/>
<proteinExistence type="predicted"/>
<dbReference type="EMBL" id="JAEPRB010000045">
    <property type="protein sequence ID" value="KAG2224317.1"/>
    <property type="molecule type" value="Genomic_DNA"/>
</dbReference>
<comment type="caution">
    <text evidence="3">The sequence shown here is derived from an EMBL/GenBank/DDBJ whole genome shotgun (WGS) entry which is preliminary data.</text>
</comment>
<evidence type="ECO:0000313" key="3">
    <source>
        <dbReference type="EMBL" id="KAG2224317.1"/>
    </source>
</evidence>
<keyword evidence="2" id="KW-0812">Transmembrane</keyword>
<protein>
    <recommendedName>
        <fullName evidence="5">Transmembrane protein</fullName>
    </recommendedName>
</protein>
<feature type="transmembrane region" description="Helical" evidence="2">
    <location>
        <begin position="269"/>
        <end position="291"/>
    </location>
</feature>
<evidence type="ECO:0000256" key="2">
    <source>
        <dbReference type="SAM" id="Phobius"/>
    </source>
</evidence>
<name>A0A8H7VMF3_9FUNG</name>
<keyword evidence="2" id="KW-0472">Membrane</keyword>
<sequence length="486" mass="54195">MESNNSQRTLSRHCNNDGVCHCDWRLTIYGCEEANAMYYVYIINIALSGLVVAVGMYMHDADPFFNIKGIALLFHRIFIKGHRLWDSNRTRGCLRPKPVDALMCLLTVYNALRLVSSVILVADIAPTNMIARSFIFEIPWQFGVGSFTLYLVGIAQTLAESHKSISSGWLPSPAVVDIVGTWMLLWPFVVHNVFSLIAGAYAEKDLWIAEFFSRLLYGFWFYNNTVLSAAVFFAGYRLVKILNSHLAKFKESSGPRYSAVKTGIYKIQAIVGIIIVCLMTFASFLLLYGILRDQIMTSTVGSVFLGVIWTFLGPLTTVFVELAIIINPTMAKNEALGTTNLSSTGGGDTTNPRIKTYNTSSQGYSNSFGQATTTYSNADDSDLQDTVIMTDIKQQQLQYQQVFQKHAINNGRNTLTTGLSPNMEESSNDLGDSYYKGTFSTDYDQKFAMMDQGVEQQSSMDSYHFDRKKRKGTDGGSGSSKFELIN</sequence>
<gene>
    <name evidence="3" type="ORF">INT45_012886</name>
</gene>
<keyword evidence="2" id="KW-1133">Transmembrane helix</keyword>
<feature type="transmembrane region" description="Helical" evidence="2">
    <location>
        <begin position="38"/>
        <end position="57"/>
    </location>
</feature>